<dbReference type="RefSeq" id="XP_040625545.1">
    <property type="nucleotide sequence ID" value="XM_040769077.1"/>
</dbReference>
<evidence type="ECO:0000256" key="4">
    <source>
        <dbReference type="ARBA" id="ARBA00038314"/>
    </source>
</evidence>
<dbReference type="AlphaFoldDB" id="M5G4I0"/>
<dbReference type="Gene3D" id="3.40.50.150">
    <property type="entry name" value="Vaccinia Virus protein VP39"/>
    <property type="match status" value="1"/>
</dbReference>
<dbReference type="InterPro" id="IPR029063">
    <property type="entry name" value="SAM-dependent_MTases_sf"/>
</dbReference>
<dbReference type="HOGENOM" id="CLU_051542_1_1_1"/>
<comment type="similarity">
    <text evidence="4">Belongs to the class I-like SAM-binding methyltransferase superfamily.</text>
</comment>
<dbReference type="EMBL" id="JH795872">
    <property type="protein sequence ID" value="EJT98647.1"/>
    <property type="molecule type" value="Genomic_DNA"/>
</dbReference>
<protein>
    <recommendedName>
        <fullName evidence="7">Methyltransferase domain-containing protein</fullName>
    </recommendedName>
</protein>
<evidence type="ECO:0000313" key="5">
    <source>
        <dbReference type="EMBL" id="EJT98647.1"/>
    </source>
</evidence>
<dbReference type="InterPro" id="IPR051654">
    <property type="entry name" value="Meroterpenoid_MTases"/>
</dbReference>
<dbReference type="STRING" id="1858805.M5G4I0"/>
<keyword evidence="2" id="KW-0808">Transferase</keyword>
<dbReference type="OrthoDB" id="2094832at2759"/>
<dbReference type="PANTHER" id="PTHR35897">
    <property type="entry name" value="METHYLTRANSFERASE AUSD"/>
    <property type="match status" value="1"/>
</dbReference>
<dbReference type="OMA" id="GRQIGTH"/>
<reference evidence="5 6" key="1">
    <citation type="journal article" date="2012" name="Science">
        <title>The Paleozoic origin of enzymatic lignin decomposition reconstructed from 31 fungal genomes.</title>
        <authorList>
            <person name="Floudas D."/>
            <person name="Binder M."/>
            <person name="Riley R."/>
            <person name="Barry K."/>
            <person name="Blanchette R.A."/>
            <person name="Henrissat B."/>
            <person name="Martinez A.T."/>
            <person name="Otillar R."/>
            <person name="Spatafora J.W."/>
            <person name="Yadav J.S."/>
            <person name="Aerts A."/>
            <person name="Benoit I."/>
            <person name="Boyd A."/>
            <person name="Carlson A."/>
            <person name="Copeland A."/>
            <person name="Coutinho P.M."/>
            <person name="de Vries R.P."/>
            <person name="Ferreira P."/>
            <person name="Findley K."/>
            <person name="Foster B."/>
            <person name="Gaskell J."/>
            <person name="Glotzer D."/>
            <person name="Gorecki P."/>
            <person name="Heitman J."/>
            <person name="Hesse C."/>
            <person name="Hori C."/>
            <person name="Igarashi K."/>
            <person name="Jurgens J.A."/>
            <person name="Kallen N."/>
            <person name="Kersten P."/>
            <person name="Kohler A."/>
            <person name="Kuees U."/>
            <person name="Kumar T.K.A."/>
            <person name="Kuo A."/>
            <person name="LaButti K."/>
            <person name="Larrondo L.F."/>
            <person name="Lindquist E."/>
            <person name="Ling A."/>
            <person name="Lombard V."/>
            <person name="Lucas S."/>
            <person name="Lundell T."/>
            <person name="Martin R."/>
            <person name="McLaughlin D.J."/>
            <person name="Morgenstern I."/>
            <person name="Morin E."/>
            <person name="Murat C."/>
            <person name="Nagy L.G."/>
            <person name="Nolan M."/>
            <person name="Ohm R.A."/>
            <person name="Patyshakuliyeva A."/>
            <person name="Rokas A."/>
            <person name="Ruiz-Duenas F.J."/>
            <person name="Sabat G."/>
            <person name="Salamov A."/>
            <person name="Samejima M."/>
            <person name="Schmutz J."/>
            <person name="Slot J.C."/>
            <person name="St John F."/>
            <person name="Stenlid J."/>
            <person name="Sun H."/>
            <person name="Sun S."/>
            <person name="Syed K."/>
            <person name="Tsang A."/>
            <person name="Wiebenga A."/>
            <person name="Young D."/>
            <person name="Pisabarro A."/>
            <person name="Eastwood D.C."/>
            <person name="Martin F."/>
            <person name="Cullen D."/>
            <person name="Grigoriev I.V."/>
            <person name="Hibbett D.S."/>
        </authorList>
    </citation>
    <scope>NUCLEOTIDE SEQUENCE [LARGE SCALE GENOMIC DNA]</scope>
    <source>
        <strain evidence="5 6">DJM-731 SS1</strain>
    </source>
</reference>
<dbReference type="SUPFAM" id="SSF53335">
    <property type="entry name" value="S-adenosyl-L-methionine-dependent methyltransferases"/>
    <property type="match status" value="1"/>
</dbReference>
<evidence type="ECO:0000256" key="3">
    <source>
        <dbReference type="ARBA" id="ARBA00022691"/>
    </source>
</evidence>
<organism evidence="5 6">
    <name type="scientific">Dacryopinax primogenitus (strain DJM 731)</name>
    <name type="common">Brown rot fungus</name>
    <dbReference type="NCBI Taxonomy" id="1858805"/>
    <lineage>
        <taxon>Eukaryota</taxon>
        <taxon>Fungi</taxon>
        <taxon>Dikarya</taxon>
        <taxon>Basidiomycota</taxon>
        <taxon>Agaricomycotina</taxon>
        <taxon>Dacrymycetes</taxon>
        <taxon>Dacrymycetales</taxon>
        <taxon>Dacrymycetaceae</taxon>
        <taxon>Dacryopinax</taxon>
    </lineage>
</organism>
<keyword evidence="6" id="KW-1185">Reference proteome</keyword>
<dbReference type="GO" id="GO:0016740">
    <property type="term" value="F:transferase activity"/>
    <property type="evidence" value="ECO:0007669"/>
    <property type="project" value="UniProtKB-KW"/>
</dbReference>
<keyword evidence="3" id="KW-0949">S-adenosyl-L-methionine</keyword>
<dbReference type="PANTHER" id="PTHR35897:SF1">
    <property type="entry name" value="METHYLTRANSFERASE AUSD"/>
    <property type="match status" value="1"/>
</dbReference>
<name>M5G4I0_DACPD</name>
<dbReference type="GeneID" id="63684139"/>
<gene>
    <name evidence="5" type="ORF">DACRYDRAFT_110552</name>
</gene>
<sequence length="297" mass="32543">MAANTAGHPVAPTKFNPSPDDLLFLHKTTGIPTVPELKAHVLGIQHQALQVHPYPCIARFSFTSPTVARFVGYKKALLLERERKGALLLDIGCCFGADVRKAVQDGFPPAQIVASDLHPEFLELGHRLFRDDERTLPIKFLAGDVLDPSFLSLPPPTPPPPPPVPVGVQALTSLTQLHKRVSAIHASLFFHLFSHFQQAHLAHLLGSLLLPKPGSVIFGHQIASAIEGTGKERGRWAHSPKSWRRLWEETFLELGWEGDVSVSATMLPMKGERALLAQGLGIGEGIMFWCVELTEKA</sequence>
<proteinExistence type="inferred from homology"/>
<dbReference type="Proteomes" id="UP000030653">
    <property type="component" value="Unassembled WGS sequence"/>
</dbReference>
<comment type="pathway">
    <text evidence="1">Secondary metabolite biosynthesis.</text>
</comment>
<evidence type="ECO:0000256" key="2">
    <source>
        <dbReference type="ARBA" id="ARBA00022679"/>
    </source>
</evidence>
<evidence type="ECO:0000256" key="1">
    <source>
        <dbReference type="ARBA" id="ARBA00005179"/>
    </source>
</evidence>
<accession>M5G4I0</accession>
<evidence type="ECO:0000313" key="6">
    <source>
        <dbReference type="Proteomes" id="UP000030653"/>
    </source>
</evidence>
<evidence type="ECO:0008006" key="7">
    <source>
        <dbReference type="Google" id="ProtNLM"/>
    </source>
</evidence>